<name>A0A225NH67_9RHOB</name>
<keyword evidence="2" id="KW-1185">Reference proteome</keyword>
<proteinExistence type="predicted"/>
<evidence type="ECO:0000313" key="1">
    <source>
        <dbReference type="EMBL" id="OWU70008.1"/>
    </source>
</evidence>
<evidence type="ECO:0000313" key="2">
    <source>
        <dbReference type="Proteomes" id="UP000215377"/>
    </source>
</evidence>
<accession>A0A225NH67</accession>
<sequence>MVMTGAMTALTKAATGARTAWSGGILATCLLAATAPGALRAQDFTFGGSLDATLRYYPEDGLLRGQGDAGFQTIISGELDTRTRFESGTLVFEVSGLYNTDTGEGYADIPRGYYQYFGDGWDLLVGSNIEYWGVSEGNRVVDTVNQRYTIDQTVDYISLGQPMVNFNLSLGLNSTLSVFGLVYFRDRDLNTAETRFRSPILVSNNDAVYEEGGGRNFDFAARFRSSFDALWGGMDLALSYFDGTDRAPSTLPSICVVPTGVFDRSSCTTDLIDNLPDLHALPYYAKLRRWGLETVWSRGSLQLTFEGAISNAIDETYYSYVAGAQYSFGGIGPTGDTLTVVGEYLYDNRSRIQPLTIYDDDVFLGFAYTGNDVQGTAVRGGMYYDVNSDAQIYTASYSRRIGDAVRVEVAAFGVNSADTRDPLAFAQNDSFVQLSLEYFF</sequence>
<dbReference type="EMBL" id="AQQR01000013">
    <property type="protein sequence ID" value="OWU70008.1"/>
    <property type="molecule type" value="Genomic_DNA"/>
</dbReference>
<organism evidence="1 2">
    <name type="scientific">Marinibacterium profundimaris</name>
    <dbReference type="NCBI Taxonomy" id="1679460"/>
    <lineage>
        <taxon>Bacteria</taxon>
        <taxon>Pseudomonadati</taxon>
        <taxon>Pseudomonadota</taxon>
        <taxon>Alphaproteobacteria</taxon>
        <taxon>Rhodobacterales</taxon>
        <taxon>Paracoccaceae</taxon>
        <taxon>Marinibacterium</taxon>
    </lineage>
</organism>
<comment type="caution">
    <text evidence="1">The sequence shown here is derived from an EMBL/GenBank/DDBJ whole genome shotgun (WGS) entry which is preliminary data.</text>
</comment>
<dbReference type="Proteomes" id="UP000215377">
    <property type="component" value="Unassembled WGS sequence"/>
</dbReference>
<gene>
    <name evidence="1" type="ORF">ATO3_21280</name>
</gene>
<evidence type="ECO:0008006" key="3">
    <source>
        <dbReference type="Google" id="ProtNLM"/>
    </source>
</evidence>
<dbReference type="AlphaFoldDB" id="A0A225NH67"/>
<protein>
    <recommendedName>
        <fullName evidence="3">Porin domain-containing protein</fullName>
    </recommendedName>
</protein>
<reference evidence="1 2" key="1">
    <citation type="submission" date="2013-04" db="EMBL/GenBank/DDBJ databases">
        <title>Oceanicola sp. 22II1-22F33 Genome Sequencing.</title>
        <authorList>
            <person name="Lai Q."/>
            <person name="Li G."/>
            <person name="Shao Z."/>
        </authorList>
    </citation>
    <scope>NUCLEOTIDE SEQUENCE [LARGE SCALE GENOMIC DNA]</scope>
    <source>
        <strain evidence="1 2">22II1-22F33</strain>
    </source>
</reference>